<dbReference type="EMBL" id="MGEF01000018">
    <property type="protein sequence ID" value="OGL79116.1"/>
    <property type="molecule type" value="Genomic_DNA"/>
</dbReference>
<accession>A0A1F7ULG1</accession>
<dbReference type="STRING" id="1802397.A3J43_03100"/>
<evidence type="ECO:0008006" key="3">
    <source>
        <dbReference type="Google" id="ProtNLM"/>
    </source>
</evidence>
<evidence type="ECO:0000313" key="1">
    <source>
        <dbReference type="EMBL" id="OGL79116.1"/>
    </source>
</evidence>
<gene>
    <name evidence="1" type="ORF">A3J43_03100</name>
</gene>
<sequence length="215" mass="24531">MPAYHSFRTMTVDPTDRVAVAARYAEGFVFTRRGNTVMQQARSVRVPLRNFVLSSENRRVMKRTAEVALRVVPLVSFSYQWQIGKMAKDFYARFGARAFSANKVKELFTSARSPMNTVLAYGDGNAHDVGYCLAYALPSFLHYAYPFYEHARDPSLGMAMMTKAVFWAQDAGKEYIYLGSVRDEQSLYKFQFNGIEWFDGQQWRQGKPSGLFVSG</sequence>
<dbReference type="SUPFAM" id="SSF55729">
    <property type="entry name" value="Acyl-CoA N-acyltransferases (Nat)"/>
    <property type="match status" value="1"/>
</dbReference>
<dbReference type="InterPro" id="IPR016181">
    <property type="entry name" value="Acyl_CoA_acyltransferase"/>
</dbReference>
<reference evidence="1 2" key="1">
    <citation type="journal article" date="2016" name="Nat. Commun.">
        <title>Thousands of microbial genomes shed light on interconnected biogeochemical processes in an aquifer system.</title>
        <authorList>
            <person name="Anantharaman K."/>
            <person name="Brown C.T."/>
            <person name="Hug L.A."/>
            <person name="Sharon I."/>
            <person name="Castelle C.J."/>
            <person name="Probst A.J."/>
            <person name="Thomas B.C."/>
            <person name="Singh A."/>
            <person name="Wilkins M.J."/>
            <person name="Karaoz U."/>
            <person name="Brodie E.L."/>
            <person name="Williams K.H."/>
            <person name="Hubbard S.S."/>
            <person name="Banfield J.F."/>
        </authorList>
    </citation>
    <scope>NUCLEOTIDE SEQUENCE [LARGE SCALE GENOMIC DNA]</scope>
</reference>
<dbReference type="AlphaFoldDB" id="A0A1F7ULG1"/>
<evidence type="ECO:0000313" key="2">
    <source>
        <dbReference type="Proteomes" id="UP000176604"/>
    </source>
</evidence>
<protein>
    <recommendedName>
        <fullName evidence="3">N-end rule aminoacyl transferase C-terminal domain-containing protein</fullName>
    </recommendedName>
</protein>
<name>A0A1F7ULG1_9BACT</name>
<comment type="caution">
    <text evidence="1">The sequence shown here is derived from an EMBL/GenBank/DDBJ whole genome shotgun (WGS) entry which is preliminary data.</text>
</comment>
<proteinExistence type="predicted"/>
<organism evidence="1 2">
    <name type="scientific">Candidatus Uhrbacteria bacterium RIFCSPHIGHO2_12_FULL_54_23</name>
    <dbReference type="NCBI Taxonomy" id="1802397"/>
    <lineage>
        <taxon>Bacteria</taxon>
        <taxon>Candidatus Uhriibacteriota</taxon>
    </lineage>
</organism>
<dbReference type="Proteomes" id="UP000176604">
    <property type="component" value="Unassembled WGS sequence"/>
</dbReference>